<protein>
    <recommendedName>
        <fullName evidence="11">Phosphoserine aminotransferase</fullName>
        <ecNumber evidence="11">2.6.1.52</ecNumber>
    </recommendedName>
    <alternativeName>
        <fullName evidence="11">Phosphohydroxythreonine aminotransferase</fullName>
        <shortName evidence="11">PSAT</shortName>
    </alternativeName>
</protein>
<comment type="pathway">
    <text evidence="2 11">Amino-acid biosynthesis; L-serine biosynthesis; L-serine from 3-phospho-D-glycerate: step 2/3.</text>
</comment>
<feature type="binding site" evidence="11">
    <location>
        <position position="41"/>
    </location>
    <ligand>
        <name>L-glutamate</name>
        <dbReference type="ChEBI" id="CHEBI:29985"/>
    </ligand>
</feature>
<dbReference type="GO" id="GO:0004648">
    <property type="term" value="F:O-phospho-L-serine:2-oxoglutarate aminotransferase activity"/>
    <property type="evidence" value="ECO:0007669"/>
    <property type="project" value="UniProtKB-UniRule"/>
</dbReference>
<accession>A0A840QPD5</accession>
<dbReference type="AlphaFoldDB" id="A0A840QPD5"/>
<keyword evidence="7 11" id="KW-0663">Pyridoxal phosphate</keyword>
<comment type="caution">
    <text evidence="13">The sequence shown here is derived from an EMBL/GenBank/DDBJ whole genome shotgun (WGS) entry which is preliminary data.</text>
</comment>
<evidence type="ECO:0000259" key="12">
    <source>
        <dbReference type="Pfam" id="PF00266"/>
    </source>
</evidence>
<feature type="binding site" evidence="11">
    <location>
        <position position="152"/>
    </location>
    <ligand>
        <name>pyridoxal 5'-phosphate</name>
        <dbReference type="ChEBI" id="CHEBI:597326"/>
    </ligand>
</feature>
<evidence type="ECO:0000256" key="1">
    <source>
        <dbReference type="ARBA" id="ARBA00003483"/>
    </source>
</evidence>
<evidence type="ECO:0000256" key="9">
    <source>
        <dbReference type="ARBA" id="ARBA00047630"/>
    </source>
</evidence>
<dbReference type="EC" id="2.6.1.52" evidence="11"/>
<evidence type="ECO:0000256" key="3">
    <source>
        <dbReference type="ARBA" id="ARBA00006904"/>
    </source>
</evidence>
<dbReference type="FunFam" id="3.40.640.10:FF:000010">
    <property type="entry name" value="Phosphoserine aminotransferase"/>
    <property type="match status" value="1"/>
</dbReference>
<feature type="binding site" evidence="11">
    <location>
        <position position="101"/>
    </location>
    <ligand>
        <name>pyridoxal 5'-phosphate</name>
        <dbReference type="ChEBI" id="CHEBI:597326"/>
    </ligand>
</feature>
<dbReference type="Gene3D" id="3.40.640.10">
    <property type="entry name" value="Type I PLP-dependent aspartate aminotransferase-like (Major domain)"/>
    <property type="match status" value="1"/>
</dbReference>
<dbReference type="PIRSF" id="PIRSF000525">
    <property type="entry name" value="SerC"/>
    <property type="match status" value="1"/>
</dbReference>
<dbReference type="InterPro" id="IPR015421">
    <property type="entry name" value="PyrdxlP-dep_Trfase_major"/>
</dbReference>
<dbReference type="GO" id="GO:0030170">
    <property type="term" value="F:pyridoxal phosphate binding"/>
    <property type="evidence" value="ECO:0007669"/>
    <property type="project" value="UniProtKB-UniRule"/>
</dbReference>
<reference evidence="13 14" key="1">
    <citation type="submission" date="2020-08" db="EMBL/GenBank/DDBJ databases">
        <title>Genomic Encyclopedia of Type Strains, Phase IV (KMG-IV): sequencing the most valuable type-strain genomes for metagenomic binning, comparative biology and taxonomic classification.</title>
        <authorList>
            <person name="Goeker M."/>
        </authorList>
    </citation>
    <scope>NUCLEOTIDE SEQUENCE [LARGE SCALE GENOMIC DNA]</scope>
    <source>
        <strain evidence="13 14">DSM 24696</strain>
    </source>
</reference>
<keyword evidence="8 11" id="KW-0718">Serine biosynthesis</keyword>
<dbReference type="UniPathway" id="UPA00135">
    <property type="reaction ID" value="UER00197"/>
</dbReference>
<evidence type="ECO:0000313" key="14">
    <source>
        <dbReference type="Proteomes" id="UP000551878"/>
    </source>
</evidence>
<feature type="binding site" evidence="11">
    <location>
        <begin position="75"/>
        <end position="76"/>
    </location>
    <ligand>
        <name>pyridoxal 5'-phosphate</name>
        <dbReference type="ChEBI" id="CHEBI:597326"/>
    </ligand>
</feature>
<comment type="function">
    <text evidence="1 11">Catalyzes the reversible conversion of 3-phosphohydroxypyruvate to phosphoserine and of 3-hydroxy-2-oxo-4-phosphonooxybutanoate to phosphohydroxythreonine.</text>
</comment>
<comment type="catalytic activity">
    <reaction evidence="9 11">
        <text>4-(phosphooxy)-L-threonine + 2-oxoglutarate = (R)-3-hydroxy-2-oxo-4-phosphooxybutanoate + L-glutamate</text>
        <dbReference type="Rhea" id="RHEA:16573"/>
        <dbReference type="ChEBI" id="CHEBI:16810"/>
        <dbReference type="ChEBI" id="CHEBI:29985"/>
        <dbReference type="ChEBI" id="CHEBI:58452"/>
        <dbReference type="ChEBI" id="CHEBI:58538"/>
        <dbReference type="EC" id="2.6.1.52"/>
    </reaction>
</comment>
<sequence length="361" mass="40805">MARFNFNPGPAALPKSVLETAQKEFTNYDSTHMSVLELSHRSKSYEDIHFEAVKRLRSLLDIPEQYEVLFLQGGASQQFAMVPMNFLNSEQSASYIVSGSWSEKALKEAKSIGQAEIYASTKDTNYTKIPDVHSIQNINEKTAYVHLTSNNTIYGTQWRDFPETDTTPLIADMSSDILSRRFDVRSFSLFYAGAQKNLGPSGVTVVVADRQFLEKSRKDIPTIFSYQTHVEKHSLYHTPPTFSIYMLNLVLKWVEEQGGIDAIESLNKQKAEKLYDAIDHSNNFYKGHAEVASRSAMNVTFTLENKELEELFLQEAEEAGFSGLKGHRSVGGLRASLYNAVPLEAVNALCSFMDDFRHRHQ</sequence>
<feature type="binding site" evidence="11">
    <location>
        <position position="195"/>
    </location>
    <ligand>
        <name>pyridoxal 5'-phosphate</name>
        <dbReference type="ChEBI" id="CHEBI:597326"/>
    </ligand>
</feature>
<comment type="subcellular location">
    <subcellularLocation>
        <location evidence="11">Cytoplasm</location>
    </subcellularLocation>
</comment>
<evidence type="ECO:0000313" key="13">
    <source>
        <dbReference type="EMBL" id="MBB5173235.1"/>
    </source>
</evidence>
<evidence type="ECO:0000256" key="10">
    <source>
        <dbReference type="ARBA" id="ARBA00049007"/>
    </source>
</evidence>
<dbReference type="PANTHER" id="PTHR43247:SF1">
    <property type="entry name" value="PHOSPHOSERINE AMINOTRANSFERASE"/>
    <property type="match status" value="1"/>
</dbReference>
<dbReference type="SUPFAM" id="SSF53383">
    <property type="entry name" value="PLP-dependent transferases"/>
    <property type="match status" value="1"/>
</dbReference>
<comment type="cofactor">
    <cofactor evidence="11">
        <name>pyridoxal 5'-phosphate</name>
        <dbReference type="ChEBI" id="CHEBI:597326"/>
    </cofactor>
    <text evidence="11">Binds 1 pyridoxal phosphate per subunit.</text>
</comment>
<keyword evidence="14" id="KW-1185">Reference proteome</keyword>
<comment type="similarity">
    <text evidence="3 11">Belongs to the class-V pyridoxal-phosphate-dependent aminotransferase family. SerC subfamily.</text>
</comment>
<feature type="domain" description="Aminotransferase class V" evidence="12">
    <location>
        <begin position="4"/>
        <end position="349"/>
    </location>
</feature>
<keyword evidence="4 11" id="KW-0032">Aminotransferase</keyword>
<dbReference type="FunFam" id="3.90.1150.10:FF:000006">
    <property type="entry name" value="Phosphoserine aminotransferase"/>
    <property type="match status" value="1"/>
</dbReference>
<keyword evidence="6 11" id="KW-0808">Transferase</keyword>
<comment type="subunit">
    <text evidence="11">Homodimer.</text>
</comment>
<comment type="catalytic activity">
    <reaction evidence="10 11">
        <text>O-phospho-L-serine + 2-oxoglutarate = 3-phosphooxypyruvate + L-glutamate</text>
        <dbReference type="Rhea" id="RHEA:14329"/>
        <dbReference type="ChEBI" id="CHEBI:16810"/>
        <dbReference type="ChEBI" id="CHEBI:18110"/>
        <dbReference type="ChEBI" id="CHEBI:29985"/>
        <dbReference type="ChEBI" id="CHEBI:57524"/>
        <dbReference type="EC" id="2.6.1.52"/>
    </reaction>
</comment>
<dbReference type="InterPro" id="IPR022278">
    <property type="entry name" value="Pser_aminoTfrase"/>
</dbReference>
<feature type="binding site" evidence="11">
    <location>
        <position position="172"/>
    </location>
    <ligand>
        <name>pyridoxal 5'-phosphate</name>
        <dbReference type="ChEBI" id="CHEBI:597326"/>
    </ligand>
</feature>
<dbReference type="GO" id="GO:0006564">
    <property type="term" value="P:L-serine biosynthetic process"/>
    <property type="evidence" value="ECO:0007669"/>
    <property type="project" value="UniProtKB-UniRule"/>
</dbReference>
<dbReference type="HAMAP" id="MF_00160">
    <property type="entry name" value="SerC_aminotrans_5"/>
    <property type="match status" value="1"/>
</dbReference>
<evidence type="ECO:0000256" key="8">
    <source>
        <dbReference type="ARBA" id="ARBA00023299"/>
    </source>
</evidence>
<dbReference type="EMBL" id="JACHHB010000005">
    <property type="protein sequence ID" value="MBB5173235.1"/>
    <property type="molecule type" value="Genomic_DNA"/>
</dbReference>
<dbReference type="Gene3D" id="3.90.1150.10">
    <property type="entry name" value="Aspartate Aminotransferase, domain 1"/>
    <property type="match status" value="1"/>
</dbReference>
<evidence type="ECO:0000256" key="6">
    <source>
        <dbReference type="ARBA" id="ARBA00022679"/>
    </source>
</evidence>
<evidence type="ECO:0000256" key="4">
    <source>
        <dbReference type="ARBA" id="ARBA00022576"/>
    </source>
</evidence>
<comment type="caution">
    <text evidence="11">Lacks conserved residue(s) required for the propagation of feature annotation.</text>
</comment>
<dbReference type="NCBIfam" id="TIGR01364">
    <property type="entry name" value="serC_1"/>
    <property type="match status" value="1"/>
</dbReference>
<keyword evidence="5 11" id="KW-0028">Amino-acid biosynthesis</keyword>
<dbReference type="InterPro" id="IPR000192">
    <property type="entry name" value="Aminotrans_V_dom"/>
</dbReference>
<gene>
    <name evidence="11" type="primary">serC</name>
    <name evidence="13" type="ORF">HNQ41_001404</name>
</gene>
<feature type="modified residue" description="N6-(pyridoxal phosphate)lysine" evidence="11">
    <location>
        <position position="196"/>
    </location>
</feature>
<dbReference type="Pfam" id="PF00266">
    <property type="entry name" value="Aminotran_5"/>
    <property type="match status" value="1"/>
</dbReference>
<keyword evidence="11" id="KW-0963">Cytoplasm</keyword>
<dbReference type="GO" id="GO:0005737">
    <property type="term" value="C:cytoplasm"/>
    <property type="evidence" value="ECO:0007669"/>
    <property type="project" value="UniProtKB-SubCell"/>
</dbReference>
<dbReference type="PANTHER" id="PTHR43247">
    <property type="entry name" value="PHOSPHOSERINE AMINOTRANSFERASE"/>
    <property type="match status" value="1"/>
</dbReference>
<proteinExistence type="inferred from homology"/>
<evidence type="ECO:0000256" key="5">
    <source>
        <dbReference type="ARBA" id="ARBA00022605"/>
    </source>
</evidence>
<dbReference type="Proteomes" id="UP000551878">
    <property type="component" value="Unassembled WGS sequence"/>
</dbReference>
<dbReference type="RefSeq" id="WP_184663688.1">
    <property type="nucleotide sequence ID" value="NZ_JACHHB010000005.1"/>
</dbReference>
<evidence type="ECO:0000256" key="11">
    <source>
        <dbReference type="HAMAP-Rule" id="MF_00160"/>
    </source>
</evidence>
<evidence type="ECO:0000256" key="7">
    <source>
        <dbReference type="ARBA" id="ARBA00022898"/>
    </source>
</evidence>
<dbReference type="InterPro" id="IPR015424">
    <property type="entry name" value="PyrdxlP-dep_Trfase"/>
</dbReference>
<name>A0A840QPD5_9BACI</name>
<dbReference type="NCBIfam" id="NF003764">
    <property type="entry name" value="PRK05355.1"/>
    <property type="match status" value="1"/>
</dbReference>
<dbReference type="InterPro" id="IPR015422">
    <property type="entry name" value="PyrdxlP-dep_Trfase_small"/>
</dbReference>
<evidence type="ECO:0000256" key="2">
    <source>
        <dbReference type="ARBA" id="ARBA00005099"/>
    </source>
</evidence>
<organism evidence="13 14">
    <name type="scientific">Texcoconibacillus texcoconensis</name>
    <dbReference type="NCBI Taxonomy" id="1095777"/>
    <lineage>
        <taxon>Bacteria</taxon>
        <taxon>Bacillati</taxon>
        <taxon>Bacillota</taxon>
        <taxon>Bacilli</taxon>
        <taxon>Bacillales</taxon>
        <taxon>Bacillaceae</taxon>
        <taxon>Texcoconibacillus</taxon>
    </lineage>
</organism>